<keyword evidence="2" id="KW-1185">Reference proteome</keyword>
<evidence type="ECO:0000313" key="1">
    <source>
        <dbReference type="EMBL" id="KAF9448754.1"/>
    </source>
</evidence>
<organism evidence="1 2">
    <name type="scientific">Macrolepiota fuliginosa MF-IS2</name>
    <dbReference type="NCBI Taxonomy" id="1400762"/>
    <lineage>
        <taxon>Eukaryota</taxon>
        <taxon>Fungi</taxon>
        <taxon>Dikarya</taxon>
        <taxon>Basidiomycota</taxon>
        <taxon>Agaricomycotina</taxon>
        <taxon>Agaricomycetes</taxon>
        <taxon>Agaricomycetidae</taxon>
        <taxon>Agaricales</taxon>
        <taxon>Agaricineae</taxon>
        <taxon>Agaricaceae</taxon>
        <taxon>Macrolepiota</taxon>
    </lineage>
</organism>
<proteinExistence type="predicted"/>
<reference evidence="1" key="1">
    <citation type="submission" date="2020-11" db="EMBL/GenBank/DDBJ databases">
        <authorList>
            <consortium name="DOE Joint Genome Institute"/>
            <person name="Ahrendt S."/>
            <person name="Riley R."/>
            <person name="Andreopoulos W."/>
            <person name="Labutti K."/>
            <person name="Pangilinan J."/>
            <person name="Ruiz-Duenas F.J."/>
            <person name="Barrasa J.M."/>
            <person name="Sanchez-Garcia M."/>
            <person name="Camarero S."/>
            <person name="Miyauchi S."/>
            <person name="Serrano A."/>
            <person name="Linde D."/>
            <person name="Babiker R."/>
            <person name="Drula E."/>
            <person name="Ayuso-Fernandez I."/>
            <person name="Pacheco R."/>
            <person name="Padilla G."/>
            <person name="Ferreira P."/>
            <person name="Barriuso J."/>
            <person name="Kellner H."/>
            <person name="Castanera R."/>
            <person name="Alfaro M."/>
            <person name="Ramirez L."/>
            <person name="Pisabarro A.G."/>
            <person name="Kuo A."/>
            <person name="Tritt A."/>
            <person name="Lipzen A."/>
            <person name="He G."/>
            <person name="Yan M."/>
            <person name="Ng V."/>
            <person name="Cullen D."/>
            <person name="Martin F."/>
            <person name="Rosso M.-N."/>
            <person name="Henrissat B."/>
            <person name="Hibbett D."/>
            <person name="Martinez A.T."/>
            <person name="Grigoriev I.V."/>
        </authorList>
    </citation>
    <scope>NUCLEOTIDE SEQUENCE</scope>
    <source>
        <strain evidence="1">MF-IS2</strain>
    </source>
</reference>
<dbReference type="AlphaFoldDB" id="A0A9P5XEC0"/>
<gene>
    <name evidence="1" type="ORF">P691DRAFT_800326</name>
</gene>
<accession>A0A9P5XEC0</accession>
<comment type="caution">
    <text evidence="1">The sequence shown here is derived from an EMBL/GenBank/DDBJ whole genome shotgun (WGS) entry which is preliminary data.</text>
</comment>
<dbReference type="Proteomes" id="UP000807342">
    <property type="component" value="Unassembled WGS sequence"/>
</dbReference>
<sequence>MGSVFKHTIFSDLVTCRLPYVEVVSDEEYSCYGVAITDDVIVGRDYNDPGPPAVDVLRFE</sequence>
<name>A0A9P5XEC0_9AGAR</name>
<evidence type="ECO:0000313" key="2">
    <source>
        <dbReference type="Proteomes" id="UP000807342"/>
    </source>
</evidence>
<dbReference type="EMBL" id="MU151151">
    <property type="protein sequence ID" value="KAF9448754.1"/>
    <property type="molecule type" value="Genomic_DNA"/>
</dbReference>
<protein>
    <submittedName>
        <fullName evidence="1">Uncharacterized protein</fullName>
    </submittedName>
</protein>